<evidence type="ECO:0000313" key="2">
    <source>
        <dbReference type="Proteomes" id="UP000293550"/>
    </source>
</evidence>
<sequence length="238" mass="28394">MCVLSPIGKLRFTDCFRKVLYDLYGEEESKIYWFFQKKRHYILDVGADEVGYDLYYYYIQEAILRFERLCLAHKDDIHLYEIIFKQSGDEVIQLTWPQFFGKRMEFYRNDGQRFNAEYKPMSVLCVSANFISCLSNKRVSLFAEDFTLNDFALKFDVMYKDMKRRNYRLTPDITVKEFYRDIIKPLYPTLSLNEQNLLWKFFMLRESLVETKTGSSLIGLEAHSLKLPVPQAVRQAIT</sequence>
<dbReference type="AlphaFoldDB" id="A0A4Q7DJX2"/>
<reference evidence="1 2" key="1">
    <citation type="submission" date="2018-10" db="EMBL/GenBank/DDBJ databases">
        <title>An updated phylogeny of the Alphaproteobacteria reveals that the parasitic Rickettsiales and Holosporales have independent origins.</title>
        <authorList>
            <person name="Munoz-Gomez S.A."/>
            <person name="Hess S."/>
            <person name="Burger G."/>
            <person name="Lang B.F."/>
            <person name="Susko E."/>
            <person name="Slamovits C.H."/>
            <person name="Roger A.J."/>
        </authorList>
    </citation>
    <scope>NUCLEOTIDE SEQUENCE [LARGE SCALE GENOMIC DNA]</scope>
    <source>
        <strain evidence="1">HOLO01</strain>
    </source>
</reference>
<dbReference type="EMBL" id="SCFB01000004">
    <property type="protein sequence ID" value="RZI46658.1"/>
    <property type="molecule type" value="Genomic_DNA"/>
</dbReference>
<dbReference type="RefSeq" id="WP_130153754.1">
    <property type="nucleotide sequence ID" value="NZ_SCFB01000004.1"/>
</dbReference>
<dbReference type="Proteomes" id="UP000293550">
    <property type="component" value="Unassembled WGS sequence"/>
</dbReference>
<organism evidence="1 2">
    <name type="scientific">Candidatus Finniella inopinata</name>
    <dbReference type="NCBI Taxonomy" id="1696036"/>
    <lineage>
        <taxon>Bacteria</taxon>
        <taxon>Pseudomonadati</taxon>
        <taxon>Pseudomonadota</taxon>
        <taxon>Alphaproteobacteria</taxon>
        <taxon>Holosporales</taxon>
        <taxon>Candidatus Paracaedibacteraceae</taxon>
        <taxon>Candidatus Finniella</taxon>
    </lineage>
</organism>
<keyword evidence="2" id="KW-1185">Reference proteome</keyword>
<protein>
    <submittedName>
        <fullName evidence="1">Uncharacterized protein</fullName>
    </submittedName>
</protein>
<name>A0A4Q7DJX2_9PROT</name>
<accession>A0A4Q7DJX2</accession>
<comment type="caution">
    <text evidence="1">The sequence shown here is derived from an EMBL/GenBank/DDBJ whole genome shotgun (WGS) entry which is preliminary data.</text>
</comment>
<proteinExistence type="predicted"/>
<evidence type="ECO:0000313" key="1">
    <source>
        <dbReference type="EMBL" id="RZI46658.1"/>
    </source>
</evidence>
<gene>
    <name evidence="1" type="ORF">EQU50_03480</name>
</gene>